<protein>
    <submittedName>
        <fullName evidence="3">Uncharacterized protein</fullName>
    </submittedName>
</protein>
<name>A0A9J6G7U0_HAELO</name>
<dbReference type="AlphaFoldDB" id="A0A9J6G7U0"/>
<comment type="caution">
    <text evidence="3">The sequence shown here is derived from an EMBL/GenBank/DDBJ whole genome shotgun (WGS) entry which is preliminary data.</text>
</comment>
<feature type="compositionally biased region" description="Polar residues" evidence="1">
    <location>
        <begin position="98"/>
        <end position="107"/>
    </location>
</feature>
<keyword evidence="2" id="KW-1133">Transmembrane helix</keyword>
<keyword evidence="4" id="KW-1185">Reference proteome</keyword>
<organism evidence="3 4">
    <name type="scientific">Haemaphysalis longicornis</name>
    <name type="common">Bush tick</name>
    <dbReference type="NCBI Taxonomy" id="44386"/>
    <lineage>
        <taxon>Eukaryota</taxon>
        <taxon>Metazoa</taxon>
        <taxon>Ecdysozoa</taxon>
        <taxon>Arthropoda</taxon>
        <taxon>Chelicerata</taxon>
        <taxon>Arachnida</taxon>
        <taxon>Acari</taxon>
        <taxon>Parasitiformes</taxon>
        <taxon>Ixodida</taxon>
        <taxon>Ixodoidea</taxon>
        <taxon>Ixodidae</taxon>
        <taxon>Haemaphysalinae</taxon>
        <taxon>Haemaphysalis</taxon>
    </lineage>
</organism>
<evidence type="ECO:0000313" key="3">
    <source>
        <dbReference type="EMBL" id="KAH9370975.1"/>
    </source>
</evidence>
<reference evidence="3 4" key="1">
    <citation type="journal article" date="2020" name="Cell">
        <title>Large-Scale Comparative Analyses of Tick Genomes Elucidate Their Genetic Diversity and Vector Capacities.</title>
        <authorList>
            <consortium name="Tick Genome and Microbiome Consortium (TIGMIC)"/>
            <person name="Jia N."/>
            <person name="Wang J."/>
            <person name="Shi W."/>
            <person name="Du L."/>
            <person name="Sun Y."/>
            <person name="Zhan W."/>
            <person name="Jiang J.F."/>
            <person name="Wang Q."/>
            <person name="Zhang B."/>
            <person name="Ji P."/>
            <person name="Bell-Sakyi L."/>
            <person name="Cui X.M."/>
            <person name="Yuan T.T."/>
            <person name="Jiang B.G."/>
            <person name="Yang W.F."/>
            <person name="Lam T.T."/>
            <person name="Chang Q.C."/>
            <person name="Ding S.J."/>
            <person name="Wang X.J."/>
            <person name="Zhu J.G."/>
            <person name="Ruan X.D."/>
            <person name="Zhao L."/>
            <person name="Wei J.T."/>
            <person name="Ye R.Z."/>
            <person name="Que T.C."/>
            <person name="Du C.H."/>
            <person name="Zhou Y.H."/>
            <person name="Cheng J.X."/>
            <person name="Dai P.F."/>
            <person name="Guo W.B."/>
            <person name="Han X.H."/>
            <person name="Huang E.J."/>
            <person name="Li L.F."/>
            <person name="Wei W."/>
            <person name="Gao Y.C."/>
            <person name="Liu J.Z."/>
            <person name="Shao H.Z."/>
            <person name="Wang X."/>
            <person name="Wang C.C."/>
            <person name="Yang T.C."/>
            <person name="Huo Q.B."/>
            <person name="Li W."/>
            <person name="Chen H.Y."/>
            <person name="Chen S.E."/>
            <person name="Zhou L.G."/>
            <person name="Ni X.B."/>
            <person name="Tian J.H."/>
            <person name="Sheng Y."/>
            <person name="Liu T."/>
            <person name="Pan Y.S."/>
            <person name="Xia L.Y."/>
            <person name="Li J."/>
            <person name="Zhao F."/>
            <person name="Cao W.C."/>
        </authorList>
    </citation>
    <scope>NUCLEOTIDE SEQUENCE [LARGE SCALE GENOMIC DNA]</scope>
    <source>
        <strain evidence="3">HaeL-2018</strain>
    </source>
</reference>
<gene>
    <name evidence="3" type="ORF">HPB48_019098</name>
</gene>
<feature type="region of interest" description="Disordered" evidence="1">
    <location>
        <begin position="83"/>
        <end position="164"/>
    </location>
</feature>
<feature type="region of interest" description="Disordered" evidence="1">
    <location>
        <begin position="1"/>
        <end position="22"/>
    </location>
</feature>
<feature type="compositionally biased region" description="Pro residues" evidence="1">
    <location>
        <begin position="151"/>
        <end position="164"/>
    </location>
</feature>
<dbReference type="EMBL" id="JABSTR010000005">
    <property type="protein sequence ID" value="KAH9370975.1"/>
    <property type="molecule type" value="Genomic_DNA"/>
</dbReference>
<feature type="transmembrane region" description="Helical" evidence="2">
    <location>
        <begin position="29"/>
        <end position="49"/>
    </location>
</feature>
<evidence type="ECO:0000256" key="1">
    <source>
        <dbReference type="SAM" id="MobiDB-lite"/>
    </source>
</evidence>
<dbReference type="VEuPathDB" id="VectorBase:HLOH_051343"/>
<evidence type="ECO:0000256" key="2">
    <source>
        <dbReference type="SAM" id="Phobius"/>
    </source>
</evidence>
<evidence type="ECO:0000313" key="4">
    <source>
        <dbReference type="Proteomes" id="UP000821853"/>
    </source>
</evidence>
<keyword evidence="2" id="KW-0812">Transmembrane</keyword>
<feature type="compositionally biased region" description="Basic residues" evidence="1">
    <location>
        <begin position="139"/>
        <end position="148"/>
    </location>
</feature>
<keyword evidence="2" id="KW-0472">Membrane</keyword>
<accession>A0A9J6G7U0</accession>
<proteinExistence type="predicted"/>
<dbReference type="Proteomes" id="UP000821853">
    <property type="component" value="Chromosome 3"/>
</dbReference>
<sequence>MSQPKQVKRERGGEEESEPTASPKNANCLFFFLFPLYFLPFFFFFQHLFTKVLRADRSPDRLFDTKSVLEKVVAAQKTHACAHKATANAPKTALRLSGSPSEVQANTSRARERGPPGEEEEAAEAYSGREGEGAASKRAWPRRCRRQPRNPIGPTPPSKPCPAL</sequence>